<keyword evidence="2" id="KW-1003">Cell membrane</keyword>
<name>A0A1G7EAS2_9RHOB</name>
<keyword evidence="7" id="KW-0813">Transport</keyword>
<evidence type="ECO:0000313" key="7">
    <source>
        <dbReference type="EMBL" id="SDE60762.1"/>
    </source>
</evidence>
<keyword evidence="8" id="KW-1185">Reference proteome</keyword>
<dbReference type="PANTHER" id="PTHR43370:SF2">
    <property type="entry name" value="ABC TRANSPORTER PERMEASE PROTEIN"/>
    <property type="match status" value="1"/>
</dbReference>
<reference evidence="7 8" key="1">
    <citation type="submission" date="2016-10" db="EMBL/GenBank/DDBJ databases">
        <authorList>
            <person name="de Groot N.N."/>
        </authorList>
    </citation>
    <scope>NUCLEOTIDE SEQUENCE [LARGE SCALE GENOMIC DNA]</scope>
    <source>
        <strain evidence="7 8">DSM 22220</strain>
    </source>
</reference>
<dbReference type="EMBL" id="FNAH01000008">
    <property type="protein sequence ID" value="SDE60762.1"/>
    <property type="molecule type" value="Genomic_DNA"/>
</dbReference>
<accession>A0A1G7EAS2</accession>
<dbReference type="RefSeq" id="WP_090524469.1">
    <property type="nucleotide sequence ID" value="NZ_FNAH01000008.1"/>
</dbReference>
<organism evidence="7 8">
    <name type="scientific">Paracoccus isoporae</name>
    <dbReference type="NCBI Taxonomy" id="591205"/>
    <lineage>
        <taxon>Bacteria</taxon>
        <taxon>Pseudomonadati</taxon>
        <taxon>Pseudomonadota</taxon>
        <taxon>Alphaproteobacteria</taxon>
        <taxon>Rhodobacterales</taxon>
        <taxon>Paracoccaceae</taxon>
        <taxon>Paracoccus</taxon>
    </lineage>
</organism>
<sequence>MIDPVSVFLMLLSAATPLLFAALGELIVERSGVLNLGVEGMMITGALAGFAAADATGNPLIGFAVAAIAGCAISMIFGVLTQFLLANQVATGLALALFGLGLTALFGKPYEGVKAPSMALGPLRIHWIVWLGLAMVPLIWWFLQRSRAGLILRGIGENHHAAHALGHKVHLYRLAAIGFGGAMAGIGGAYISIATVLQWTEGMTAGAGWIALALVVFSGWRAFGVLAGAWLFGGVTVLQLRLQAAGIAVPVQLLAMAPYLATIIALVVISARRKGSAAPGSLGKIFHATS</sequence>
<gene>
    <name evidence="7" type="ORF">SAMN05421538_108147</name>
</gene>
<evidence type="ECO:0000313" key="8">
    <source>
        <dbReference type="Proteomes" id="UP000199344"/>
    </source>
</evidence>
<dbReference type="InterPro" id="IPR001851">
    <property type="entry name" value="ABC_transp_permease"/>
</dbReference>
<dbReference type="OrthoDB" id="9792579at2"/>
<dbReference type="CDD" id="cd06580">
    <property type="entry name" value="TM_PBP1_transp_TpRbsC_like"/>
    <property type="match status" value="1"/>
</dbReference>
<dbReference type="AlphaFoldDB" id="A0A1G7EAS2"/>
<keyword evidence="3 6" id="KW-0812">Transmembrane</keyword>
<feature type="transmembrane region" description="Helical" evidence="6">
    <location>
        <begin position="244"/>
        <end position="269"/>
    </location>
</feature>
<feature type="transmembrane region" description="Helical" evidence="6">
    <location>
        <begin position="209"/>
        <end position="232"/>
    </location>
</feature>
<evidence type="ECO:0000256" key="1">
    <source>
        <dbReference type="ARBA" id="ARBA00004651"/>
    </source>
</evidence>
<evidence type="ECO:0000256" key="2">
    <source>
        <dbReference type="ARBA" id="ARBA00022475"/>
    </source>
</evidence>
<feature type="transmembrane region" description="Helical" evidence="6">
    <location>
        <begin position="127"/>
        <end position="143"/>
    </location>
</feature>
<keyword evidence="7" id="KW-0762">Sugar transport</keyword>
<protein>
    <submittedName>
        <fullName evidence="7">Simple sugar transport system permease protein</fullName>
    </submittedName>
</protein>
<dbReference type="Pfam" id="PF02653">
    <property type="entry name" value="BPD_transp_2"/>
    <property type="match status" value="1"/>
</dbReference>
<keyword evidence="5 6" id="KW-0472">Membrane</keyword>
<feature type="transmembrane region" description="Helical" evidence="6">
    <location>
        <begin position="86"/>
        <end position="106"/>
    </location>
</feature>
<dbReference type="GO" id="GO:0022857">
    <property type="term" value="F:transmembrane transporter activity"/>
    <property type="evidence" value="ECO:0007669"/>
    <property type="project" value="InterPro"/>
</dbReference>
<dbReference type="GO" id="GO:0005886">
    <property type="term" value="C:plasma membrane"/>
    <property type="evidence" value="ECO:0007669"/>
    <property type="project" value="UniProtKB-SubCell"/>
</dbReference>
<keyword evidence="4 6" id="KW-1133">Transmembrane helix</keyword>
<evidence type="ECO:0000256" key="4">
    <source>
        <dbReference type="ARBA" id="ARBA00022989"/>
    </source>
</evidence>
<evidence type="ECO:0000256" key="5">
    <source>
        <dbReference type="ARBA" id="ARBA00023136"/>
    </source>
</evidence>
<comment type="subcellular location">
    <subcellularLocation>
        <location evidence="1">Cell membrane</location>
        <topology evidence="1">Multi-pass membrane protein</topology>
    </subcellularLocation>
</comment>
<feature type="transmembrane region" description="Helical" evidence="6">
    <location>
        <begin position="60"/>
        <end position="80"/>
    </location>
</feature>
<evidence type="ECO:0000256" key="3">
    <source>
        <dbReference type="ARBA" id="ARBA00022692"/>
    </source>
</evidence>
<feature type="transmembrane region" description="Helical" evidence="6">
    <location>
        <begin position="174"/>
        <end position="197"/>
    </location>
</feature>
<dbReference type="PANTHER" id="PTHR43370">
    <property type="entry name" value="SUGAR ABC TRANSPORTER INTEGRAL MEMBRANE PROTEIN-RELATED"/>
    <property type="match status" value="1"/>
</dbReference>
<dbReference type="STRING" id="591205.SAMN05421538_108147"/>
<dbReference type="Proteomes" id="UP000199344">
    <property type="component" value="Unassembled WGS sequence"/>
</dbReference>
<evidence type="ECO:0000256" key="6">
    <source>
        <dbReference type="SAM" id="Phobius"/>
    </source>
</evidence>
<feature type="transmembrane region" description="Helical" evidence="6">
    <location>
        <begin position="31"/>
        <end position="53"/>
    </location>
</feature>
<proteinExistence type="predicted"/>